<dbReference type="InterPro" id="IPR018087">
    <property type="entry name" value="Glyco_hydro_5_CS"/>
</dbReference>
<dbReference type="Gene3D" id="3.20.20.80">
    <property type="entry name" value="Glycosidases"/>
    <property type="match status" value="1"/>
</dbReference>
<comment type="caution">
    <text evidence="7">The sequence shown here is derived from an EMBL/GenBank/DDBJ whole genome shotgun (WGS) entry which is preliminary data.</text>
</comment>
<dbReference type="EMBL" id="JAPOHD010000002">
    <property type="protein sequence ID" value="MCY1718865.1"/>
    <property type="molecule type" value="Genomic_DNA"/>
</dbReference>
<comment type="similarity">
    <text evidence="1 4">Belongs to the glycosyl hydrolase 5 (cellulase A) family.</text>
</comment>
<accession>A0A9X3F9P3</accession>
<sequence>MILRYTVILFIAVTLFACGEEQKQEIKQGFVHVEGQKFVDQKGRQIIFSGINFISKDPQEKYMPVQGNKTFEKFKNWGFNCIRLGIIWDGLEPEPGNYNEEYLSEIDKRIQWASDNGIYVYLDMHQDLYGAKYSDGAPDWATLDEGQPHYTGAVWSDSYLISPAIQTAFDNFWNNKPASDGVGIQDHYANLWKYIARRYATNSTVIGYDIMNEPFMGSSAQNVMPLMLGAYAQVVAETTGQAPPSAEELGAMWANEESRLKALELISTRDKYSKVVDAVYELSADFERNKLQPMYQKVADAIREVDTNHILFLNHNYFVNTGVSTALEATKLPDGTRDPNVVYAAHGYDLVVDTKEVENPSYERVEFIFDRIAESGKRMNMPVMVGEWGALHGKSLKMVETARHLVSIMEKYNFNNTYWAFYNDIGDYSYFQNAIIRPYPQHISGNLVEYDYNFSNGEFTCVWEETAASKEPTVMYVPNLKSLSQEDIIMSPSAEQIIFEYYGKSNAGKLFITPVGKNIKRKISFTLQSISSETISIR</sequence>
<dbReference type="GO" id="GO:1901136">
    <property type="term" value="P:carbohydrate derivative catabolic process"/>
    <property type="evidence" value="ECO:0007669"/>
    <property type="project" value="UniProtKB-ARBA"/>
</dbReference>
<dbReference type="PANTHER" id="PTHR31308:SF3">
    <property type="entry name" value="ENDOGLYCOCERAMIDASE"/>
    <property type="match status" value="1"/>
</dbReference>
<evidence type="ECO:0000259" key="5">
    <source>
        <dbReference type="Pfam" id="PF00150"/>
    </source>
</evidence>
<dbReference type="SUPFAM" id="SSF51445">
    <property type="entry name" value="(Trans)glycosidases"/>
    <property type="match status" value="1"/>
</dbReference>
<evidence type="ECO:0000256" key="4">
    <source>
        <dbReference type="RuleBase" id="RU361153"/>
    </source>
</evidence>
<feature type="domain" description="Glycoside hydrolase family 5" evidence="5">
    <location>
        <begin position="40"/>
        <end position="423"/>
    </location>
</feature>
<dbReference type="PANTHER" id="PTHR31308">
    <property type="match status" value="1"/>
</dbReference>
<keyword evidence="8" id="KW-1185">Reference proteome</keyword>
<dbReference type="Pfam" id="PF18564">
    <property type="entry name" value="Glyco_hydro_5_C"/>
    <property type="match status" value="1"/>
</dbReference>
<evidence type="ECO:0000256" key="1">
    <source>
        <dbReference type="ARBA" id="ARBA00005641"/>
    </source>
</evidence>
<dbReference type="Pfam" id="PF00150">
    <property type="entry name" value="Cellulase"/>
    <property type="match status" value="1"/>
</dbReference>
<dbReference type="InterPro" id="IPR001547">
    <property type="entry name" value="Glyco_hydro_5"/>
</dbReference>
<keyword evidence="3 4" id="KW-0326">Glycosidase</keyword>
<dbReference type="InterPro" id="IPR017853">
    <property type="entry name" value="GH"/>
</dbReference>
<evidence type="ECO:0000313" key="8">
    <source>
        <dbReference type="Proteomes" id="UP001145087"/>
    </source>
</evidence>
<dbReference type="PROSITE" id="PS51257">
    <property type="entry name" value="PROKAR_LIPOPROTEIN"/>
    <property type="match status" value="1"/>
</dbReference>
<dbReference type="GO" id="GO:0016042">
    <property type="term" value="P:lipid catabolic process"/>
    <property type="evidence" value="ECO:0007669"/>
    <property type="project" value="UniProtKB-ARBA"/>
</dbReference>
<evidence type="ECO:0000256" key="3">
    <source>
        <dbReference type="ARBA" id="ARBA00023295"/>
    </source>
</evidence>
<evidence type="ECO:0000259" key="6">
    <source>
        <dbReference type="Pfam" id="PF18564"/>
    </source>
</evidence>
<dbReference type="InterPro" id="IPR013780">
    <property type="entry name" value="Glyco_hydro_b"/>
</dbReference>
<organism evidence="7 8">
    <name type="scientific">Draconibacterium aestuarii</name>
    <dbReference type="NCBI Taxonomy" id="2998507"/>
    <lineage>
        <taxon>Bacteria</taxon>
        <taxon>Pseudomonadati</taxon>
        <taxon>Bacteroidota</taxon>
        <taxon>Bacteroidia</taxon>
        <taxon>Marinilabiliales</taxon>
        <taxon>Prolixibacteraceae</taxon>
        <taxon>Draconibacterium</taxon>
    </lineage>
</organism>
<dbReference type="RefSeq" id="WP_343331204.1">
    <property type="nucleotide sequence ID" value="NZ_JAPOHD010000002.1"/>
</dbReference>
<dbReference type="InterPro" id="IPR041036">
    <property type="entry name" value="GH5_C"/>
</dbReference>
<evidence type="ECO:0000256" key="2">
    <source>
        <dbReference type="ARBA" id="ARBA00022801"/>
    </source>
</evidence>
<dbReference type="AlphaFoldDB" id="A0A9X3F9P3"/>
<evidence type="ECO:0000313" key="7">
    <source>
        <dbReference type="EMBL" id="MCY1718865.1"/>
    </source>
</evidence>
<dbReference type="GO" id="GO:0000272">
    <property type="term" value="P:polysaccharide catabolic process"/>
    <property type="evidence" value="ECO:0007669"/>
    <property type="project" value="InterPro"/>
</dbReference>
<feature type="domain" description="Glycoside hydrolase family 5 C-terminal" evidence="6">
    <location>
        <begin position="437"/>
        <end position="491"/>
    </location>
</feature>
<protein>
    <submittedName>
        <fullName evidence="7">Cellulase family glycosylhydrolase</fullName>
    </submittedName>
</protein>
<gene>
    <name evidence="7" type="ORF">OU798_00835</name>
</gene>
<dbReference type="Gene3D" id="2.60.40.1180">
    <property type="entry name" value="Golgi alpha-mannosidase II"/>
    <property type="match status" value="1"/>
</dbReference>
<dbReference type="GO" id="GO:0004553">
    <property type="term" value="F:hydrolase activity, hydrolyzing O-glycosyl compounds"/>
    <property type="evidence" value="ECO:0007669"/>
    <property type="project" value="InterPro"/>
</dbReference>
<dbReference type="Proteomes" id="UP001145087">
    <property type="component" value="Unassembled WGS sequence"/>
</dbReference>
<proteinExistence type="inferred from homology"/>
<dbReference type="PROSITE" id="PS00659">
    <property type="entry name" value="GLYCOSYL_HYDROL_F5"/>
    <property type="match status" value="1"/>
</dbReference>
<name>A0A9X3F9P3_9BACT</name>
<reference evidence="7" key="1">
    <citation type="submission" date="2022-11" db="EMBL/GenBank/DDBJ databases">
        <title>Marilongibacter aestuarii gen. nov., sp. nov., isolated from tidal flat sediment.</title>
        <authorList>
            <person name="Jiayan W."/>
        </authorList>
    </citation>
    <scope>NUCLEOTIDE SEQUENCE</scope>
    <source>
        <strain evidence="7">Z1-6</strain>
    </source>
</reference>
<keyword evidence="2 4" id="KW-0378">Hydrolase</keyword>
<dbReference type="InterPro" id="IPR052066">
    <property type="entry name" value="Glycosphingolipid_Hydrolases"/>
</dbReference>